<gene>
    <name evidence="1" type="ORF">FHQ18_06870</name>
</gene>
<dbReference type="EMBL" id="VFJB01000005">
    <property type="protein sequence ID" value="KAA0258114.1"/>
    <property type="molecule type" value="Genomic_DNA"/>
</dbReference>
<proteinExistence type="predicted"/>
<comment type="caution">
    <text evidence="1">The sequence shown here is derived from an EMBL/GenBank/DDBJ whole genome shotgun (WGS) entry which is preliminary data.</text>
</comment>
<reference evidence="1 2" key="1">
    <citation type="submission" date="2019-06" db="EMBL/GenBank/DDBJ databases">
        <title>Genomic insights into carbon and energy metabolism of Deferribacter autotrophicus revealed new metabolic traits in the phylum Deferribacteres.</title>
        <authorList>
            <person name="Slobodkin A.I."/>
            <person name="Slobodkina G.B."/>
            <person name="Allioux M."/>
            <person name="Alain K."/>
            <person name="Jebbar M."/>
            <person name="Shadrin V."/>
            <person name="Kublanov I.V."/>
            <person name="Toshchakov S.V."/>
            <person name="Bonch-Osmolovskaya E.A."/>
        </authorList>
    </citation>
    <scope>NUCLEOTIDE SEQUENCE [LARGE SCALE GENOMIC DNA]</scope>
    <source>
        <strain evidence="1 2">SL50</strain>
    </source>
</reference>
<dbReference type="InterPro" id="IPR006311">
    <property type="entry name" value="TAT_signal"/>
</dbReference>
<dbReference type="RefSeq" id="WP_149266435.1">
    <property type="nucleotide sequence ID" value="NZ_VFJB01000005.1"/>
</dbReference>
<name>A0A5A8F5X5_9BACT</name>
<accession>A0A5A8F5X5</accession>
<protein>
    <recommendedName>
        <fullName evidence="3">Twin-arginine translocation signal domain-containing protein</fullName>
    </recommendedName>
</protein>
<sequence>MNSKRSSRREFLKLGAITTVGVMATLKGKKVIAKELQENSSEILYRETEHFKKYYESLRS</sequence>
<dbReference type="AlphaFoldDB" id="A0A5A8F5X5"/>
<evidence type="ECO:0000313" key="2">
    <source>
        <dbReference type="Proteomes" id="UP000322876"/>
    </source>
</evidence>
<evidence type="ECO:0008006" key="3">
    <source>
        <dbReference type="Google" id="ProtNLM"/>
    </source>
</evidence>
<dbReference type="OrthoDB" id="8117078at2"/>
<dbReference type="PROSITE" id="PS51318">
    <property type="entry name" value="TAT"/>
    <property type="match status" value="1"/>
</dbReference>
<organism evidence="1 2">
    <name type="scientific">Deferribacter autotrophicus</name>
    <dbReference type="NCBI Taxonomy" id="500465"/>
    <lineage>
        <taxon>Bacteria</taxon>
        <taxon>Pseudomonadati</taxon>
        <taxon>Deferribacterota</taxon>
        <taxon>Deferribacteres</taxon>
        <taxon>Deferribacterales</taxon>
        <taxon>Deferribacteraceae</taxon>
        <taxon>Deferribacter</taxon>
    </lineage>
</organism>
<evidence type="ECO:0000313" key="1">
    <source>
        <dbReference type="EMBL" id="KAA0258114.1"/>
    </source>
</evidence>
<keyword evidence="2" id="KW-1185">Reference proteome</keyword>
<dbReference type="Proteomes" id="UP000322876">
    <property type="component" value="Unassembled WGS sequence"/>
</dbReference>